<dbReference type="CDD" id="cd17332">
    <property type="entry name" value="MFS_MelB_like"/>
    <property type="match status" value="1"/>
</dbReference>
<dbReference type="RefSeq" id="WP_249328413.1">
    <property type="nucleotide sequence ID" value="NZ_CP060635.1"/>
</dbReference>
<dbReference type="KEGG" id="whj:H9Q79_12435"/>
<feature type="transmembrane region" description="Helical" evidence="1">
    <location>
        <begin position="160"/>
        <end position="177"/>
    </location>
</feature>
<dbReference type="AlphaFoldDB" id="A0A7G9GA89"/>
<dbReference type="InterPro" id="IPR036259">
    <property type="entry name" value="MFS_trans_sf"/>
</dbReference>
<name>A0A7G9GA89_9FIRM</name>
<dbReference type="Proteomes" id="UP000515860">
    <property type="component" value="Chromosome"/>
</dbReference>
<keyword evidence="1" id="KW-0472">Membrane</keyword>
<proteinExistence type="predicted"/>
<feature type="transmembrane region" description="Helical" evidence="1">
    <location>
        <begin position="306"/>
        <end position="323"/>
    </location>
</feature>
<evidence type="ECO:0000313" key="2">
    <source>
        <dbReference type="EMBL" id="QNM07721.1"/>
    </source>
</evidence>
<feature type="transmembrane region" description="Helical" evidence="1">
    <location>
        <begin position="240"/>
        <end position="268"/>
    </location>
</feature>
<dbReference type="EMBL" id="CP060635">
    <property type="protein sequence ID" value="QNM07721.1"/>
    <property type="molecule type" value="Genomic_DNA"/>
</dbReference>
<keyword evidence="1" id="KW-1133">Transmembrane helix</keyword>
<feature type="transmembrane region" description="Helical" evidence="1">
    <location>
        <begin position="46"/>
        <end position="66"/>
    </location>
</feature>
<dbReference type="SUPFAM" id="SSF103473">
    <property type="entry name" value="MFS general substrate transporter"/>
    <property type="match status" value="1"/>
</dbReference>
<sequence length="453" mass="49404">MGNKGQKQEGRLSAFQYTAYAFGDLGYQMVYYWVVSFTMIYCTDVFGLSAAAVSVVMLIARLYDAVNNPFLGSMIDKTKSKMGRYRPWILIGGIGLAISTCLLFWAHPDWPAGAKNFYVGAMYILVATFATIFYMAYMALNGCISADPMVRARASSYRVVLNNFGIFILAFLAPAALSYFGKGSANNSYLFSILICSVIGIPCILMTAFGTKEVIQPTATQEKISMKSQLHALKNNKPMILIFVAMTTHGISMNARLAMATFYCTYFAGGLSTFTVYNSINSIMAMVGAFTAPFVYRLFRDKGKAARYIMYASAAAMAAQYFFPAPGIAFYGLTFVSGYGLGAFSTLAFSMIPDASDYTQYKHNIRIDGFLAAFATFGFEAGGAIATTLVGFALDAFGYVPNAVQTPGVLNLMNILMTFGPALMTLTAGLFLIRYKLNDKLHKEIMGELGKAV</sequence>
<feature type="transmembrane region" description="Helical" evidence="1">
    <location>
        <begin position="117"/>
        <end position="140"/>
    </location>
</feature>
<reference evidence="2 3" key="1">
    <citation type="submission" date="2020-08" db="EMBL/GenBank/DDBJ databases">
        <authorList>
            <person name="Liu C."/>
            <person name="Sun Q."/>
        </authorList>
    </citation>
    <scope>NUCLEOTIDE SEQUENCE [LARGE SCALE GENOMIC DNA]</scope>
    <source>
        <strain evidence="2 3">NSJ-29</strain>
    </source>
</reference>
<dbReference type="PANTHER" id="PTHR11328:SF24">
    <property type="entry name" value="MAJOR FACILITATOR SUPERFAMILY (MFS) PROFILE DOMAIN-CONTAINING PROTEIN"/>
    <property type="match status" value="1"/>
</dbReference>
<dbReference type="GO" id="GO:0005886">
    <property type="term" value="C:plasma membrane"/>
    <property type="evidence" value="ECO:0007669"/>
    <property type="project" value="TreeGrafter"/>
</dbReference>
<feature type="transmembrane region" description="Helical" evidence="1">
    <location>
        <begin position="412"/>
        <end position="433"/>
    </location>
</feature>
<feature type="transmembrane region" description="Helical" evidence="1">
    <location>
        <begin position="12"/>
        <end position="34"/>
    </location>
</feature>
<evidence type="ECO:0000313" key="3">
    <source>
        <dbReference type="Proteomes" id="UP000515860"/>
    </source>
</evidence>
<keyword evidence="1" id="KW-0812">Transmembrane</keyword>
<dbReference type="GO" id="GO:0006814">
    <property type="term" value="P:sodium ion transport"/>
    <property type="evidence" value="ECO:0007669"/>
    <property type="project" value="InterPro"/>
</dbReference>
<dbReference type="InterPro" id="IPR039672">
    <property type="entry name" value="MFS_2"/>
</dbReference>
<dbReference type="GO" id="GO:0015293">
    <property type="term" value="F:symporter activity"/>
    <property type="evidence" value="ECO:0007669"/>
    <property type="project" value="InterPro"/>
</dbReference>
<feature type="transmembrane region" description="Helical" evidence="1">
    <location>
        <begin position="87"/>
        <end position="105"/>
    </location>
</feature>
<dbReference type="Gene3D" id="1.20.1250.20">
    <property type="entry name" value="MFS general substrate transporter like domains"/>
    <property type="match status" value="1"/>
</dbReference>
<dbReference type="PANTHER" id="PTHR11328">
    <property type="entry name" value="MAJOR FACILITATOR SUPERFAMILY DOMAIN-CONTAINING PROTEIN"/>
    <property type="match status" value="1"/>
</dbReference>
<dbReference type="NCBIfam" id="TIGR00792">
    <property type="entry name" value="gph"/>
    <property type="match status" value="1"/>
</dbReference>
<dbReference type="InterPro" id="IPR001927">
    <property type="entry name" value="Na/Gal_symport"/>
</dbReference>
<accession>A0A7G9GA89</accession>
<organism evidence="2 3">
    <name type="scientific">Wansuia hejianensis</name>
    <dbReference type="NCBI Taxonomy" id="2763667"/>
    <lineage>
        <taxon>Bacteria</taxon>
        <taxon>Bacillati</taxon>
        <taxon>Bacillota</taxon>
        <taxon>Clostridia</taxon>
        <taxon>Lachnospirales</taxon>
        <taxon>Lachnospiraceae</taxon>
        <taxon>Wansuia</taxon>
    </lineage>
</organism>
<feature type="transmembrane region" description="Helical" evidence="1">
    <location>
        <begin position="189"/>
        <end position="209"/>
    </location>
</feature>
<feature type="transmembrane region" description="Helical" evidence="1">
    <location>
        <begin position="370"/>
        <end position="392"/>
    </location>
</feature>
<keyword evidence="3" id="KW-1185">Reference proteome</keyword>
<protein>
    <submittedName>
        <fullName evidence="2">MFS transporter</fullName>
    </submittedName>
</protein>
<dbReference type="Pfam" id="PF13347">
    <property type="entry name" value="MFS_2"/>
    <property type="match status" value="1"/>
</dbReference>
<feature type="transmembrane region" description="Helical" evidence="1">
    <location>
        <begin position="280"/>
        <end position="299"/>
    </location>
</feature>
<dbReference type="GO" id="GO:0008643">
    <property type="term" value="P:carbohydrate transport"/>
    <property type="evidence" value="ECO:0007669"/>
    <property type="project" value="InterPro"/>
</dbReference>
<feature type="transmembrane region" description="Helical" evidence="1">
    <location>
        <begin position="329"/>
        <end position="349"/>
    </location>
</feature>
<gene>
    <name evidence="2" type="ORF">H9Q79_12435</name>
</gene>
<evidence type="ECO:0000256" key="1">
    <source>
        <dbReference type="SAM" id="Phobius"/>
    </source>
</evidence>